<dbReference type="Pfam" id="PF13400">
    <property type="entry name" value="Tad"/>
    <property type="match status" value="1"/>
</dbReference>
<organism evidence="3 4">
    <name type="scientific">Pseudomonas gingeri</name>
    <dbReference type="NCBI Taxonomy" id="117681"/>
    <lineage>
        <taxon>Bacteria</taxon>
        <taxon>Pseudomonadati</taxon>
        <taxon>Pseudomonadota</taxon>
        <taxon>Gammaproteobacteria</taxon>
        <taxon>Pseudomonadales</taxon>
        <taxon>Pseudomonadaceae</taxon>
        <taxon>Pseudomonas</taxon>
    </lineage>
</organism>
<gene>
    <name evidence="3" type="ORF">HX845_30325</name>
</gene>
<dbReference type="EMBL" id="JACAQE010000011">
    <property type="protein sequence ID" value="NWC17989.1"/>
    <property type="molecule type" value="Genomic_DNA"/>
</dbReference>
<accession>A0A7Y7Y5B9</accession>
<name>A0A7Y7Y5B9_9PSED</name>
<evidence type="ECO:0000313" key="4">
    <source>
        <dbReference type="Proteomes" id="UP000517547"/>
    </source>
</evidence>
<evidence type="ECO:0000313" key="3">
    <source>
        <dbReference type="EMBL" id="NWC17989.1"/>
    </source>
</evidence>
<dbReference type="AlphaFoldDB" id="A0A7Y7Y5B9"/>
<sequence>MSFPRRPMEFRGPSRQRGAIGLMAALTLGLALLCMVVVVDSGRLYLEKRSLQRVADSAALEAMSRGGNCVAPDLTAASYANQNAVRNAFVVANGNRTLTTTCGTLVTGANNIRTFSADATKSQAIRVVATRTVPTSIAAGIGALFSGTANLNTTLTATAVASPKPLPPLAQLTIRSTLVTVDSSKSAALNLLLGQMLGGNLNLSVAGWQGLVDTNINLLSYMNQLAIDLHLSAGDYSSVLSTNTTLTRLIDTAITVLTAGGTTTSIAVSGLTDLKAAVGNTQVKLGDLLKLQTATPSSGLDATLQVFQLVEAFVQLANTKNGAVASIPLSIPGLLNGGVKVQVIEPPQLSATGNPQTAIDNPNDPASQIYVRTAQVRTIVTLSLPVLDTPLVNGVLTGLVGTLSDTLNNLLHLNIVGALNSLLCPVSCQRTDLKVLPTASINIDLEVGSADSHVTGFTCLSDATKTLTTQTNASLVKVKVGSFDPSHAFDSSSDIAVAPLPLVDIGVVTCSLLGGCIPSTRVPFYGGGIGLSIDSTAGNATANRSTHQYNQPPEIKQPPQYWTQPTSNIVGDLTGALTGLKLNIYKPTGSNVLGSLLTGIGNVLNDLNTTLGGIISGVLTPLLNPILNGLLNNLGINLNQIEVGANLSCKPPGRAELVI</sequence>
<comment type="caution">
    <text evidence="3">The sequence shown here is derived from an EMBL/GenBank/DDBJ whole genome shotgun (WGS) entry which is preliminary data.</text>
</comment>
<dbReference type="RefSeq" id="WP_042935128.1">
    <property type="nucleotide sequence ID" value="NZ_JACAQE010000011.1"/>
</dbReference>
<dbReference type="InterPro" id="IPR028087">
    <property type="entry name" value="Tad_N"/>
</dbReference>
<proteinExistence type="predicted"/>
<evidence type="ECO:0000259" key="1">
    <source>
        <dbReference type="Pfam" id="PF09977"/>
    </source>
</evidence>
<dbReference type="Pfam" id="PF09977">
    <property type="entry name" value="Tad_C"/>
    <property type="match status" value="1"/>
</dbReference>
<feature type="domain" description="Putative Flp pilus-assembly TadG-like N-terminal" evidence="2">
    <location>
        <begin position="18"/>
        <end position="63"/>
    </location>
</feature>
<evidence type="ECO:0008006" key="5">
    <source>
        <dbReference type="Google" id="ProtNLM"/>
    </source>
</evidence>
<reference evidence="3 4" key="1">
    <citation type="submission" date="2020-04" db="EMBL/GenBank/DDBJ databases">
        <title>Molecular characterization of pseudomonads from Agaricus bisporus reveal novel blotch 2 pathogens in Western Europe.</title>
        <authorList>
            <person name="Taparia T."/>
            <person name="Krijger M."/>
            <person name="Haynes E."/>
            <person name="Elpinstone J.G."/>
            <person name="Noble R."/>
            <person name="Van Der Wolf J."/>
        </authorList>
    </citation>
    <scope>NUCLEOTIDE SEQUENCE [LARGE SCALE GENOMIC DNA]</scope>
    <source>
        <strain evidence="3 4">IPO3738</strain>
    </source>
</reference>
<dbReference type="Proteomes" id="UP000517547">
    <property type="component" value="Unassembled WGS sequence"/>
</dbReference>
<evidence type="ECO:0000259" key="2">
    <source>
        <dbReference type="Pfam" id="PF13400"/>
    </source>
</evidence>
<dbReference type="InterPro" id="IPR018705">
    <property type="entry name" value="DUF2134_membrane"/>
</dbReference>
<feature type="domain" description="DUF2134" evidence="1">
    <location>
        <begin position="75"/>
        <end position="161"/>
    </location>
</feature>
<protein>
    <recommendedName>
        <fullName evidence="5">Flp pilus-assembly TadG-like N-terminal domain-containing protein</fullName>
    </recommendedName>
</protein>